<dbReference type="FunFam" id="3.40.630.30:FF:000016">
    <property type="entry name" value="nudix hydrolase 2"/>
    <property type="match status" value="1"/>
</dbReference>
<keyword evidence="6" id="KW-1185">Reference proteome</keyword>
<protein>
    <submittedName>
        <fullName evidence="5">Nudix hydrolase homolog 2</fullName>
    </submittedName>
</protein>
<evidence type="ECO:0000256" key="2">
    <source>
        <dbReference type="ARBA" id="ARBA00022723"/>
    </source>
</evidence>
<dbReference type="Pfam" id="PF18290">
    <property type="entry name" value="Nudix_hydro"/>
    <property type="match status" value="1"/>
</dbReference>
<dbReference type="Proteomes" id="UP000325081">
    <property type="component" value="Unassembled WGS sequence"/>
</dbReference>
<dbReference type="PANTHER" id="PTHR13994:SF30">
    <property type="entry name" value="NUDIX HYDROLASE 10"/>
    <property type="match status" value="1"/>
</dbReference>
<evidence type="ECO:0000313" key="6">
    <source>
        <dbReference type="Proteomes" id="UP000325081"/>
    </source>
</evidence>
<dbReference type="AlphaFoldDB" id="A0A5A7PJ10"/>
<dbReference type="PRINTS" id="PR01356">
    <property type="entry name" value="GFGPROTEIN"/>
</dbReference>
<organism evidence="5 6">
    <name type="scientific">Striga asiatica</name>
    <name type="common">Asiatic witchweed</name>
    <name type="synonym">Buchnera asiatica</name>
    <dbReference type="NCBI Taxonomy" id="4170"/>
    <lineage>
        <taxon>Eukaryota</taxon>
        <taxon>Viridiplantae</taxon>
        <taxon>Streptophyta</taxon>
        <taxon>Embryophyta</taxon>
        <taxon>Tracheophyta</taxon>
        <taxon>Spermatophyta</taxon>
        <taxon>Magnoliopsida</taxon>
        <taxon>eudicotyledons</taxon>
        <taxon>Gunneridae</taxon>
        <taxon>Pentapetalae</taxon>
        <taxon>asterids</taxon>
        <taxon>lamiids</taxon>
        <taxon>Lamiales</taxon>
        <taxon>Orobanchaceae</taxon>
        <taxon>Buchnereae</taxon>
        <taxon>Striga</taxon>
    </lineage>
</organism>
<dbReference type="EMBL" id="BKCP01004639">
    <property type="protein sequence ID" value="GER32843.1"/>
    <property type="molecule type" value="Genomic_DNA"/>
</dbReference>
<reference evidence="6" key="1">
    <citation type="journal article" date="2019" name="Curr. Biol.">
        <title>Genome Sequence of Striga asiatica Provides Insight into the Evolution of Plant Parasitism.</title>
        <authorList>
            <person name="Yoshida S."/>
            <person name="Kim S."/>
            <person name="Wafula E.K."/>
            <person name="Tanskanen J."/>
            <person name="Kim Y.M."/>
            <person name="Honaas L."/>
            <person name="Yang Z."/>
            <person name="Spallek T."/>
            <person name="Conn C.E."/>
            <person name="Ichihashi Y."/>
            <person name="Cheong K."/>
            <person name="Cui S."/>
            <person name="Der J.P."/>
            <person name="Gundlach H."/>
            <person name="Jiao Y."/>
            <person name="Hori C."/>
            <person name="Ishida J.K."/>
            <person name="Kasahara H."/>
            <person name="Kiba T."/>
            <person name="Kim M.S."/>
            <person name="Koo N."/>
            <person name="Laohavisit A."/>
            <person name="Lee Y.H."/>
            <person name="Lumba S."/>
            <person name="McCourt P."/>
            <person name="Mortimer J.C."/>
            <person name="Mutuku J.M."/>
            <person name="Nomura T."/>
            <person name="Sasaki-Sekimoto Y."/>
            <person name="Seto Y."/>
            <person name="Wang Y."/>
            <person name="Wakatake T."/>
            <person name="Sakakibara H."/>
            <person name="Demura T."/>
            <person name="Yamaguchi S."/>
            <person name="Yoneyama K."/>
            <person name="Manabe R.I."/>
            <person name="Nelson D.C."/>
            <person name="Schulman A.H."/>
            <person name="Timko M.P."/>
            <person name="dePamphilis C.W."/>
            <person name="Choi D."/>
            <person name="Shirasu K."/>
        </authorList>
    </citation>
    <scope>NUCLEOTIDE SEQUENCE [LARGE SCALE GENOMIC DNA]</scope>
    <source>
        <strain evidence="6">cv. UVA1</strain>
    </source>
</reference>
<dbReference type="Gene3D" id="3.90.79.10">
    <property type="entry name" value="Nucleoside Triphosphate Pyrophosphohydrolase"/>
    <property type="match status" value="1"/>
</dbReference>
<evidence type="ECO:0000259" key="4">
    <source>
        <dbReference type="PROSITE" id="PS51462"/>
    </source>
</evidence>
<dbReference type="PROSITE" id="PS00893">
    <property type="entry name" value="NUDIX_BOX"/>
    <property type="match status" value="1"/>
</dbReference>
<dbReference type="PANTHER" id="PTHR13994">
    <property type="entry name" value="NUDIX HYDROLASE RELATED"/>
    <property type="match status" value="1"/>
</dbReference>
<evidence type="ECO:0000313" key="5">
    <source>
        <dbReference type="EMBL" id="GER32843.1"/>
    </source>
</evidence>
<dbReference type="PROSITE" id="PS51462">
    <property type="entry name" value="NUDIX"/>
    <property type="match status" value="1"/>
</dbReference>
<keyword evidence="2" id="KW-0479">Metal-binding</keyword>
<dbReference type="Pfam" id="PF00293">
    <property type="entry name" value="NUDIX"/>
    <property type="match status" value="1"/>
</dbReference>
<dbReference type="OrthoDB" id="447842at2759"/>
<dbReference type="InterPro" id="IPR003293">
    <property type="entry name" value="Nudix_hydrolase6-like"/>
</dbReference>
<dbReference type="GO" id="GO:0051287">
    <property type="term" value="F:NAD binding"/>
    <property type="evidence" value="ECO:0007669"/>
    <property type="project" value="TreeGrafter"/>
</dbReference>
<dbReference type="GO" id="GO:0047631">
    <property type="term" value="F:ADP-ribose diphosphatase activity"/>
    <property type="evidence" value="ECO:0007669"/>
    <property type="project" value="TreeGrafter"/>
</dbReference>
<accession>A0A5A7PJ10</accession>
<sequence>MPHGVACVVRRLMDQEQLKNGTNEVQVLHAVDDEHGGVMVDIKEPMDPDKFNMILRCSLSHWEQQGKKGVWIKLPIKFVNLVETAVKEGFLYHHAEPHYLMLVHWIPKTLSTIPANATHRIRIAAIIMNDKRELLVVLEKHGSFKGTGIWKIPTGILEEGEDIFSGARREVKEETGIDTEFMDVLAFRQRHKSFFKKSELLFLCMLRPISFDIQIQDSEIEAAQWMPITDYASQPFAKEHSVFKYAADVCLAKVDNGYTGFVPLPISSYSDEQIQISYFYVNKEALNIWCGKEKEDMEHIFFNCVRAGKNLGKCWNHLEYTGLQECRPHDAAQSIKYDVCWGSCNWEGLQTFRASRINLRARLSFQQCPVKHSRNRISSNLLLSNRSRDVALFLPIGDAGSCIVLPREPRNSEYLFLKPGIKAMFNKILMTNFQFNLEYLMYCSKVSSLKYFNINIGNSRRLVNTYIAKIDVASMFKTSIVNFSKTTTSSPLKVFEGIVDAMNIHQDQTIPSGILFLSRIITLLMTMGGFFLFGKSGRHPLGIFDNIPHSSVIILEGNKIPKDIGLDDFYYDVETNQLNMNFNVTKDVDVVVLEKLLNFNVTGDVATLPACADLNYRLRSTIMSLGNLRALLDRFITRHLNEKREIIDTTLSVQVGCRMNREYVLSTLGTCDYINDQFVPIDRGSKASVYACNIPANNPYGFRDGLCAVKYSNDYAVKTGF</sequence>
<proteinExistence type="inferred from homology"/>
<feature type="domain" description="Nudix hydrolase" evidence="4">
    <location>
        <begin position="118"/>
        <end position="248"/>
    </location>
</feature>
<dbReference type="InterPro" id="IPR000086">
    <property type="entry name" value="NUDIX_hydrolase_dom"/>
</dbReference>
<dbReference type="SUPFAM" id="SSF55811">
    <property type="entry name" value="Nudix"/>
    <property type="match status" value="1"/>
</dbReference>
<name>A0A5A7PJ10_STRAF</name>
<keyword evidence="3 5" id="KW-0378">Hydrolase</keyword>
<gene>
    <name evidence="5" type="ORF">STAS_08940</name>
</gene>
<dbReference type="GO" id="GO:0035529">
    <property type="term" value="F:NADH pyrophosphatase activity"/>
    <property type="evidence" value="ECO:0007669"/>
    <property type="project" value="TreeGrafter"/>
</dbReference>
<comment type="caution">
    <text evidence="5">The sequence shown here is derived from an EMBL/GenBank/DDBJ whole genome shotgun (WGS) entry which is preliminary data.</text>
</comment>
<evidence type="ECO:0000256" key="3">
    <source>
        <dbReference type="ARBA" id="ARBA00022801"/>
    </source>
</evidence>
<dbReference type="InterPro" id="IPR040618">
    <property type="entry name" value="Pre-Nudix"/>
</dbReference>
<dbReference type="InterPro" id="IPR015797">
    <property type="entry name" value="NUDIX_hydrolase-like_dom_sf"/>
</dbReference>
<dbReference type="InterPro" id="IPR020084">
    <property type="entry name" value="NUDIX_hydrolase_CS"/>
</dbReference>
<dbReference type="Gene3D" id="3.40.630.30">
    <property type="match status" value="1"/>
</dbReference>
<comment type="similarity">
    <text evidence="1">Belongs to the Nudix hydrolase family.</text>
</comment>
<dbReference type="CDD" id="cd04670">
    <property type="entry name" value="NUDIX_ASFGF2_Nudt6"/>
    <property type="match status" value="1"/>
</dbReference>
<evidence type="ECO:0000256" key="1">
    <source>
        <dbReference type="ARBA" id="ARBA00005582"/>
    </source>
</evidence>
<dbReference type="FunFam" id="3.90.79.10:FF:000015">
    <property type="entry name" value="Nudix hydrolase 8"/>
    <property type="match status" value="1"/>
</dbReference>
<dbReference type="GO" id="GO:0046872">
    <property type="term" value="F:metal ion binding"/>
    <property type="evidence" value="ECO:0007669"/>
    <property type="project" value="UniProtKB-KW"/>
</dbReference>